<dbReference type="CDD" id="cd07067">
    <property type="entry name" value="HP_PGM_like"/>
    <property type="match status" value="1"/>
</dbReference>
<accession>A0AAJ0FFY6</accession>
<reference evidence="1" key="1">
    <citation type="submission" date="2023-06" db="EMBL/GenBank/DDBJ databases">
        <title>Genome-scale phylogeny and comparative genomics of the fungal order Sordariales.</title>
        <authorList>
            <consortium name="Lawrence Berkeley National Laboratory"/>
            <person name="Hensen N."/>
            <person name="Bonometti L."/>
            <person name="Westerberg I."/>
            <person name="Brannstrom I.O."/>
            <person name="Guillou S."/>
            <person name="Cros-Aarteil S."/>
            <person name="Calhoun S."/>
            <person name="Haridas S."/>
            <person name="Kuo A."/>
            <person name="Mondo S."/>
            <person name="Pangilinan J."/>
            <person name="Riley R."/>
            <person name="Labutti K."/>
            <person name="Andreopoulos B."/>
            <person name="Lipzen A."/>
            <person name="Chen C."/>
            <person name="Yanf M."/>
            <person name="Daum C."/>
            <person name="Ng V."/>
            <person name="Clum A."/>
            <person name="Steindorff A."/>
            <person name="Ohm R."/>
            <person name="Martin F."/>
            <person name="Silar P."/>
            <person name="Natvig D."/>
            <person name="Lalanne C."/>
            <person name="Gautier V."/>
            <person name="Ament-Velasquez S.L."/>
            <person name="Kruys A."/>
            <person name="Hutchinson M.I."/>
            <person name="Powell A.J."/>
            <person name="Barry K."/>
            <person name="Miller A.N."/>
            <person name="Grigoriev I.V."/>
            <person name="Debuchy R."/>
            <person name="Gladieux P."/>
            <person name="Thoren M.H."/>
            <person name="Johannesson H."/>
        </authorList>
    </citation>
    <scope>NUCLEOTIDE SEQUENCE</scope>
    <source>
        <strain evidence="1">PSN4</strain>
    </source>
</reference>
<dbReference type="PANTHER" id="PTHR48100">
    <property type="entry name" value="BROAD-SPECIFICITY PHOSPHATASE YOR283W-RELATED"/>
    <property type="match status" value="1"/>
</dbReference>
<evidence type="ECO:0000313" key="2">
    <source>
        <dbReference type="Proteomes" id="UP001239445"/>
    </source>
</evidence>
<keyword evidence="2" id="KW-1185">Reference proteome</keyword>
<organism evidence="1 2">
    <name type="scientific">Echria macrotheca</name>
    <dbReference type="NCBI Taxonomy" id="438768"/>
    <lineage>
        <taxon>Eukaryota</taxon>
        <taxon>Fungi</taxon>
        <taxon>Dikarya</taxon>
        <taxon>Ascomycota</taxon>
        <taxon>Pezizomycotina</taxon>
        <taxon>Sordariomycetes</taxon>
        <taxon>Sordariomycetidae</taxon>
        <taxon>Sordariales</taxon>
        <taxon>Schizotheciaceae</taxon>
        <taxon>Echria</taxon>
    </lineage>
</organism>
<dbReference type="InterPro" id="IPR029033">
    <property type="entry name" value="His_PPase_superfam"/>
</dbReference>
<gene>
    <name evidence="1" type="ORF">QBC47DRAFT_291827</name>
</gene>
<dbReference type="GO" id="GO:0016791">
    <property type="term" value="F:phosphatase activity"/>
    <property type="evidence" value="ECO:0007669"/>
    <property type="project" value="TreeGrafter"/>
</dbReference>
<dbReference type="SUPFAM" id="SSF53254">
    <property type="entry name" value="Phosphoglycerate mutase-like"/>
    <property type="match status" value="1"/>
</dbReference>
<evidence type="ECO:0000313" key="1">
    <source>
        <dbReference type="EMBL" id="KAK1759570.1"/>
    </source>
</evidence>
<dbReference type="EMBL" id="MU839828">
    <property type="protein sequence ID" value="KAK1759570.1"/>
    <property type="molecule type" value="Genomic_DNA"/>
</dbReference>
<protein>
    <submittedName>
        <fullName evidence="1">Histidine phosphatase superfamily</fullName>
    </submittedName>
</protein>
<dbReference type="Gene3D" id="3.40.50.1240">
    <property type="entry name" value="Phosphoglycerate mutase-like"/>
    <property type="match status" value="1"/>
</dbReference>
<proteinExistence type="predicted"/>
<dbReference type="AlphaFoldDB" id="A0AAJ0FFY6"/>
<dbReference type="InterPro" id="IPR050275">
    <property type="entry name" value="PGM_Phosphatase"/>
</dbReference>
<dbReference type="PANTHER" id="PTHR48100:SF54">
    <property type="entry name" value="PHOSPHATASE SPAC5H10.03-RELATED"/>
    <property type="match status" value="1"/>
</dbReference>
<name>A0AAJ0FFY6_9PEZI</name>
<dbReference type="InterPro" id="IPR013078">
    <property type="entry name" value="His_Pase_superF_clade-1"/>
</dbReference>
<comment type="caution">
    <text evidence="1">The sequence shown here is derived from an EMBL/GenBank/DDBJ whole genome shotgun (WGS) entry which is preliminary data.</text>
</comment>
<dbReference type="SMART" id="SM00855">
    <property type="entry name" value="PGAM"/>
    <property type="match status" value="1"/>
</dbReference>
<dbReference type="Pfam" id="PF00300">
    <property type="entry name" value="His_Phos_1"/>
    <property type="match status" value="1"/>
</dbReference>
<dbReference type="GO" id="GO:0005737">
    <property type="term" value="C:cytoplasm"/>
    <property type="evidence" value="ECO:0007669"/>
    <property type="project" value="TreeGrafter"/>
</dbReference>
<dbReference type="Proteomes" id="UP001239445">
    <property type="component" value="Unassembled WGS sequence"/>
</dbReference>
<sequence>MPTVYLHLVRHAQGYHNLRPENHQLPDPDLTPLGEHQCAELQRLFAHHDKITHLVASPMRRTLYTCLLSFAPAVAAGKIVYALPEVQEVSNLPCDVGSAPEKLAAEFGEKVDLAMVEEGWNDKTPGSRWAPEMKKLEERAREARVWLRELGRATVLGEERDAHIVVVSHGGFLHFLTHDFDGMNAQYGTGWQNTECRTYEFEDLEAADDEEARIKETASSWRGRRGSATGLTETEQMELKVALESRLKEEFGGA</sequence>